<keyword evidence="2 8" id="KW-0813">Transport</keyword>
<dbReference type="EMBL" id="BONH01000021">
    <property type="protein sequence ID" value="GIF99522.1"/>
    <property type="molecule type" value="Genomic_DNA"/>
</dbReference>
<evidence type="ECO:0000256" key="6">
    <source>
        <dbReference type="ARBA" id="ARBA00023014"/>
    </source>
</evidence>
<name>A0A8J3P0P5_9ACTN</name>
<evidence type="ECO:0000256" key="8">
    <source>
        <dbReference type="RuleBase" id="RU368020"/>
    </source>
</evidence>
<keyword evidence="5 8" id="KW-0408">Iron</keyword>
<gene>
    <name evidence="9" type="primary">fer</name>
    <name evidence="9" type="ORF">Cci01nite_46160</name>
</gene>
<sequence>MSGRLRVAVDRDACCGSGNCVRTAPEVFDQDADLGLVVLRQAEPPESEYDAVREAAYNCPAAAIDLTEP</sequence>
<evidence type="ECO:0000256" key="4">
    <source>
        <dbReference type="ARBA" id="ARBA00022982"/>
    </source>
</evidence>
<reference evidence="9 10" key="1">
    <citation type="submission" date="2021-01" db="EMBL/GenBank/DDBJ databases">
        <title>Whole genome shotgun sequence of Catellatospora citrea NBRC 14495.</title>
        <authorList>
            <person name="Komaki H."/>
            <person name="Tamura T."/>
        </authorList>
    </citation>
    <scope>NUCLEOTIDE SEQUENCE [LARGE SCALE GENOMIC DNA]</scope>
    <source>
        <strain evidence="9 10">NBRC 14495</strain>
    </source>
</reference>
<dbReference type="Gene3D" id="3.30.70.20">
    <property type="match status" value="1"/>
</dbReference>
<dbReference type="GO" id="GO:0009055">
    <property type="term" value="F:electron transfer activity"/>
    <property type="evidence" value="ECO:0007669"/>
    <property type="project" value="UniProtKB-UniRule"/>
</dbReference>
<organism evidence="9 10">
    <name type="scientific">Catellatospora citrea</name>
    <dbReference type="NCBI Taxonomy" id="53366"/>
    <lineage>
        <taxon>Bacteria</taxon>
        <taxon>Bacillati</taxon>
        <taxon>Actinomycetota</taxon>
        <taxon>Actinomycetes</taxon>
        <taxon>Micromonosporales</taxon>
        <taxon>Micromonosporaceae</taxon>
        <taxon>Catellatospora</taxon>
    </lineage>
</organism>
<keyword evidence="7" id="KW-0003">3Fe-4S</keyword>
<protein>
    <recommendedName>
        <fullName evidence="8">Ferredoxin</fullName>
    </recommendedName>
</protein>
<dbReference type="InterPro" id="IPR001080">
    <property type="entry name" value="3Fe4S_ferredoxin"/>
</dbReference>
<dbReference type="InterPro" id="IPR051269">
    <property type="entry name" value="Fe-S_cluster_ET"/>
</dbReference>
<dbReference type="PANTHER" id="PTHR36923:SF3">
    <property type="entry name" value="FERREDOXIN"/>
    <property type="match status" value="1"/>
</dbReference>
<evidence type="ECO:0000313" key="9">
    <source>
        <dbReference type="EMBL" id="GIF99522.1"/>
    </source>
</evidence>
<keyword evidence="10" id="KW-1185">Reference proteome</keyword>
<keyword evidence="3 8" id="KW-0479">Metal-binding</keyword>
<dbReference type="AlphaFoldDB" id="A0A8J3P0P5"/>
<dbReference type="GO" id="GO:0051538">
    <property type="term" value="F:3 iron, 4 sulfur cluster binding"/>
    <property type="evidence" value="ECO:0007669"/>
    <property type="project" value="UniProtKB-KW"/>
</dbReference>
<evidence type="ECO:0000256" key="2">
    <source>
        <dbReference type="ARBA" id="ARBA00022448"/>
    </source>
</evidence>
<keyword evidence="6 8" id="KW-0411">Iron-sulfur</keyword>
<dbReference type="SUPFAM" id="SSF54862">
    <property type="entry name" value="4Fe-4S ferredoxins"/>
    <property type="match status" value="1"/>
</dbReference>
<proteinExistence type="predicted"/>
<evidence type="ECO:0000256" key="5">
    <source>
        <dbReference type="ARBA" id="ARBA00023004"/>
    </source>
</evidence>
<comment type="function">
    <text evidence="8">Ferredoxins are iron-sulfur proteins that transfer electrons in a wide variety of metabolic reactions.</text>
</comment>
<keyword evidence="4 8" id="KW-0249">Electron transport</keyword>
<evidence type="ECO:0000313" key="10">
    <source>
        <dbReference type="Proteomes" id="UP000659904"/>
    </source>
</evidence>
<accession>A0A8J3P0P5</accession>
<comment type="caution">
    <text evidence="9">The sequence shown here is derived from an EMBL/GenBank/DDBJ whole genome shotgun (WGS) entry which is preliminary data.</text>
</comment>
<dbReference type="GO" id="GO:0005506">
    <property type="term" value="F:iron ion binding"/>
    <property type="evidence" value="ECO:0007669"/>
    <property type="project" value="UniProtKB-UniRule"/>
</dbReference>
<dbReference type="PANTHER" id="PTHR36923">
    <property type="entry name" value="FERREDOXIN"/>
    <property type="match status" value="1"/>
</dbReference>
<dbReference type="RefSeq" id="WP_239165588.1">
    <property type="nucleotide sequence ID" value="NZ_BONH01000021.1"/>
</dbReference>
<evidence type="ECO:0000256" key="3">
    <source>
        <dbReference type="ARBA" id="ARBA00022723"/>
    </source>
</evidence>
<evidence type="ECO:0000256" key="1">
    <source>
        <dbReference type="ARBA" id="ARBA00001927"/>
    </source>
</evidence>
<comment type="cofactor">
    <cofactor evidence="1">
        <name>[3Fe-4S] cluster</name>
        <dbReference type="ChEBI" id="CHEBI:21137"/>
    </cofactor>
</comment>
<evidence type="ECO:0000256" key="7">
    <source>
        <dbReference type="ARBA" id="ARBA00023291"/>
    </source>
</evidence>
<dbReference type="PRINTS" id="PR00352">
    <property type="entry name" value="3FE4SFRDOXIN"/>
</dbReference>
<dbReference type="Pfam" id="PF13370">
    <property type="entry name" value="Fer4_13"/>
    <property type="match status" value="1"/>
</dbReference>
<dbReference type="Proteomes" id="UP000659904">
    <property type="component" value="Unassembled WGS sequence"/>
</dbReference>